<organism evidence="1 2">
    <name type="scientific">Melastoma candidum</name>
    <dbReference type="NCBI Taxonomy" id="119954"/>
    <lineage>
        <taxon>Eukaryota</taxon>
        <taxon>Viridiplantae</taxon>
        <taxon>Streptophyta</taxon>
        <taxon>Embryophyta</taxon>
        <taxon>Tracheophyta</taxon>
        <taxon>Spermatophyta</taxon>
        <taxon>Magnoliopsida</taxon>
        <taxon>eudicotyledons</taxon>
        <taxon>Gunneridae</taxon>
        <taxon>Pentapetalae</taxon>
        <taxon>rosids</taxon>
        <taxon>malvids</taxon>
        <taxon>Myrtales</taxon>
        <taxon>Melastomataceae</taxon>
        <taxon>Melastomatoideae</taxon>
        <taxon>Melastomateae</taxon>
        <taxon>Melastoma</taxon>
    </lineage>
</organism>
<evidence type="ECO:0000313" key="2">
    <source>
        <dbReference type="Proteomes" id="UP001057402"/>
    </source>
</evidence>
<comment type="caution">
    <text evidence="1">The sequence shown here is derived from an EMBL/GenBank/DDBJ whole genome shotgun (WGS) entry which is preliminary data.</text>
</comment>
<evidence type="ECO:0000313" key="1">
    <source>
        <dbReference type="EMBL" id="KAI4343047.1"/>
    </source>
</evidence>
<reference evidence="2" key="1">
    <citation type="journal article" date="2023" name="Front. Plant Sci.">
        <title>Chromosomal-level genome assembly of Melastoma candidum provides insights into trichome evolution.</title>
        <authorList>
            <person name="Zhong Y."/>
            <person name="Wu W."/>
            <person name="Sun C."/>
            <person name="Zou P."/>
            <person name="Liu Y."/>
            <person name="Dai S."/>
            <person name="Zhou R."/>
        </authorList>
    </citation>
    <scope>NUCLEOTIDE SEQUENCE [LARGE SCALE GENOMIC DNA]</scope>
</reference>
<dbReference type="Proteomes" id="UP001057402">
    <property type="component" value="Chromosome 7"/>
</dbReference>
<protein>
    <submittedName>
        <fullName evidence="1">Uncharacterized protein</fullName>
    </submittedName>
</protein>
<name>A0ACB9P298_9MYRT</name>
<sequence length="80" mass="8395">MPMRNCYAATDGRPLLEVEAAVAVSSEVEAGCHQRYDVLPVVAVACSAWIGHQRGVSMVPSAPVLGGELEEKGLGLNSRS</sequence>
<gene>
    <name evidence="1" type="ORF">MLD38_027595</name>
</gene>
<dbReference type="EMBL" id="CM042886">
    <property type="protein sequence ID" value="KAI4343047.1"/>
    <property type="molecule type" value="Genomic_DNA"/>
</dbReference>
<proteinExistence type="predicted"/>
<keyword evidence="2" id="KW-1185">Reference proteome</keyword>
<accession>A0ACB9P298</accession>